<dbReference type="Proteomes" id="UP001476798">
    <property type="component" value="Unassembled WGS sequence"/>
</dbReference>
<comment type="caution">
    <text evidence="2">The sequence shown here is derived from an EMBL/GenBank/DDBJ whole genome shotgun (WGS) entry which is preliminary data.</text>
</comment>
<organism evidence="2 3">
    <name type="scientific">Goodea atripinnis</name>
    <dbReference type="NCBI Taxonomy" id="208336"/>
    <lineage>
        <taxon>Eukaryota</taxon>
        <taxon>Metazoa</taxon>
        <taxon>Chordata</taxon>
        <taxon>Craniata</taxon>
        <taxon>Vertebrata</taxon>
        <taxon>Euteleostomi</taxon>
        <taxon>Actinopterygii</taxon>
        <taxon>Neopterygii</taxon>
        <taxon>Teleostei</taxon>
        <taxon>Neoteleostei</taxon>
        <taxon>Acanthomorphata</taxon>
        <taxon>Ovalentaria</taxon>
        <taxon>Atherinomorphae</taxon>
        <taxon>Cyprinodontiformes</taxon>
        <taxon>Goodeidae</taxon>
        <taxon>Goodea</taxon>
    </lineage>
</organism>
<accession>A0ABV0PYN6</accession>
<protein>
    <submittedName>
        <fullName evidence="2">Uncharacterized protein</fullName>
    </submittedName>
</protein>
<evidence type="ECO:0000256" key="1">
    <source>
        <dbReference type="SAM" id="MobiDB-lite"/>
    </source>
</evidence>
<feature type="region of interest" description="Disordered" evidence="1">
    <location>
        <begin position="50"/>
        <end position="71"/>
    </location>
</feature>
<sequence length="106" mass="12329">METQCSDVLEEHLLELKKCKCWTHIVRKYWKINGNGLLLDEHVATRGKRTPPLTGRNLQQNQNQAQCERPSATTNWGFERTEQRHKENSVCLLWLVKLSASKLSAR</sequence>
<evidence type="ECO:0000313" key="3">
    <source>
        <dbReference type="Proteomes" id="UP001476798"/>
    </source>
</evidence>
<name>A0ABV0PYN6_9TELE</name>
<keyword evidence="3" id="KW-1185">Reference proteome</keyword>
<proteinExistence type="predicted"/>
<reference evidence="2 3" key="1">
    <citation type="submission" date="2021-06" db="EMBL/GenBank/DDBJ databases">
        <authorList>
            <person name="Palmer J.M."/>
        </authorList>
    </citation>
    <scope>NUCLEOTIDE SEQUENCE [LARGE SCALE GENOMIC DNA]</scope>
    <source>
        <strain evidence="2 3">GA_2019</strain>
        <tissue evidence="2">Muscle</tissue>
    </source>
</reference>
<dbReference type="EMBL" id="JAHRIO010091306">
    <property type="protein sequence ID" value="MEQ2188630.1"/>
    <property type="molecule type" value="Genomic_DNA"/>
</dbReference>
<evidence type="ECO:0000313" key="2">
    <source>
        <dbReference type="EMBL" id="MEQ2188630.1"/>
    </source>
</evidence>
<feature type="compositionally biased region" description="Polar residues" evidence="1">
    <location>
        <begin position="56"/>
        <end position="71"/>
    </location>
</feature>
<gene>
    <name evidence="2" type="ORF">GOODEAATRI_016973</name>
</gene>